<sequence>MGALTPPDGQTADGLAAWLADQLRARGSITQLCWEQALREVPRHHFVPAAAWFSPNHADAPKGRFDVHTNPPAWWAAVYADTSIVTQTDDGAGDPASGKGTSSSSVSAPGIVFPFLELLNPQVGDHVLEIGTGSGWTAALLSWAIGPDGVTSIELDPQVAAQAEANLRAAGFSPHLVVGDGVKGSPERAPFDGVHVTAGVSQIPLAWIEQTRPGGTIVLPWHGAGPIGYQLRLTVLGDASAIGRFHERADYMMLREQRFNLRWSSHRHKQAVHSTTVVNPHIIGEADLGARLLCAALAPRVAWYDIIEDSEYSLLLYELDDHTSEGSWAACDHAPGAAECRVTQYGPRRLWDEVSAAYLEWLALGSPGYERFGLSIDPTGTRLWLDHPDGPAWDLPTQAR</sequence>
<evidence type="ECO:0000256" key="7">
    <source>
        <dbReference type="ARBA" id="ARBA00022679"/>
    </source>
</evidence>
<dbReference type="EC" id="2.1.1.77" evidence="3"/>
<dbReference type="GO" id="GO:0032259">
    <property type="term" value="P:methylation"/>
    <property type="evidence" value="ECO:0007669"/>
    <property type="project" value="UniProtKB-KW"/>
</dbReference>
<evidence type="ECO:0000256" key="6">
    <source>
        <dbReference type="ARBA" id="ARBA00022603"/>
    </source>
</evidence>
<comment type="subcellular location">
    <subcellularLocation>
        <location evidence="1">Cytoplasm</location>
    </subcellularLocation>
</comment>
<evidence type="ECO:0000256" key="9">
    <source>
        <dbReference type="ARBA" id="ARBA00030757"/>
    </source>
</evidence>
<gene>
    <name evidence="13" type="primary">pcm</name>
    <name evidence="13" type="ORF">Amac_097020</name>
</gene>
<dbReference type="EMBL" id="BLAE01000092">
    <property type="protein sequence ID" value="GES16104.1"/>
    <property type="molecule type" value="Genomic_DNA"/>
</dbReference>
<dbReference type="InterPro" id="IPR029063">
    <property type="entry name" value="SAM-dependent_MTases_sf"/>
</dbReference>
<evidence type="ECO:0000313" key="13">
    <source>
        <dbReference type="EMBL" id="GES16104.1"/>
    </source>
</evidence>
<evidence type="ECO:0000256" key="8">
    <source>
        <dbReference type="ARBA" id="ARBA00022691"/>
    </source>
</evidence>
<keyword evidence="5" id="KW-0963">Cytoplasm</keyword>
<evidence type="ECO:0000313" key="14">
    <source>
        <dbReference type="Proteomes" id="UP000331127"/>
    </source>
</evidence>
<evidence type="ECO:0000256" key="2">
    <source>
        <dbReference type="ARBA" id="ARBA00005369"/>
    </source>
</evidence>
<dbReference type="Pfam" id="PF01135">
    <property type="entry name" value="PCMT"/>
    <property type="match status" value="1"/>
</dbReference>
<dbReference type="InterPro" id="IPR000682">
    <property type="entry name" value="PCMT"/>
</dbReference>
<dbReference type="PANTHER" id="PTHR11579:SF0">
    <property type="entry name" value="PROTEIN-L-ISOASPARTATE(D-ASPARTATE) O-METHYLTRANSFERASE"/>
    <property type="match status" value="1"/>
</dbReference>
<dbReference type="Proteomes" id="UP000331127">
    <property type="component" value="Unassembled WGS sequence"/>
</dbReference>
<dbReference type="CDD" id="cd02440">
    <property type="entry name" value="AdoMet_MTases"/>
    <property type="match status" value="1"/>
</dbReference>
<proteinExistence type="inferred from homology"/>
<keyword evidence="14" id="KW-1185">Reference proteome</keyword>
<evidence type="ECO:0000256" key="5">
    <source>
        <dbReference type="ARBA" id="ARBA00022490"/>
    </source>
</evidence>
<keyword evidence="8" id="KW-0949">S-adenosyl-L-methionine</keyword>
<comment type="caution">
    <text evidence="13">The sequence shown here is derived from an EMBL/GenBank/DDBJ whole genome shotgun (WGS) entry which is preliminary data.</text>
</comment>
<name>A0A5M3X4M8_9ACTN</name>
<dbReference type="GO" id="GO:0005737">
    <property type="term" value="C:cytoplasm"/>
    <property type="evidence" value="ECO:0007669"/>
    <property type="project" value="UniProtKB-SubCell"/>
</dbReference>
<evidence type="ECO:0000256" key="11">
    <source>
        <dbReference type="ARBA" id="ARBA00031350"/>
    </source>
</evidence>
<evidence type="ECO:0000256" key="3">
    <source>
        <dbReference type="ARBA" id="ARBA00011890"/>
    </source>
</evidence>
<keyword evidence="7 13" id="KW-0808">Transferase</keyword>
<evidence type="ECO:0000256" key="12">
    <source>
        <dbReference type="SAM" id="MobiDB-lite"/>
    </source>
</evidence>
<dbReference type="SUPFAM" id="SSF53335">
    <property type="entry name" value="S-adenosyl-L-methionine-dependent methyltransferases"/>
    <property type="match status" value="1"/>
</dbReference>
<keyword evidence="6 13" id="KW-0489">Methyltransferase</keyword>
<dbReference type="OrthoDB" id="3501659at2"/>
<comment type="similarity">
    <text evidence="2">Belongs to the methyltransferase superfamily. L-isoaspartyl/D-aspartyl protein methyltransferase family.</text>
</comment>
<organism evidence="13 14">
    <name type="scientific">Acrocarpospora macrocephala</name>
    <dbReference type="NCBI Taxonomy" id="150177"/>
    <lineage>
        <taxon>Bacteria</taxon>
        <taxon>Bacillati</taxon>
        <taxon>Actinomycetota</taxon>
        <taxon>Actinomycetes</taxon>
        <taxon>Streptosporangiales</taxon>
        <taxon>Streptosporangiaceae</taxon>
        <taxon>Acrocarpospora</taxon>
    </lineage>
</organism>
<feature type="region of interest" description="Disordered" evidence="12">
    <location>
        <begin position="86"/>
        <end position="105"/>
    </location>
</feature>
<dbReference type="Gene3D" id="3.40.50.150">
    <property type="entry name" value="Vaccinia Virus protein VP39"/>
    <property type="match status" value="1"/>
</dbReference>
<evidence type="ECO:0000256" key="1">
    <source>
        <dbReference type="ARBA" id="ARBA00004496"/>
    </source>
</evidence>
<reference evidence="13 14" key="1">
    <citation type="submission" date="2019-10" db="EMBL/GenBank/DDBJ databases">
        <title>Whole genome shotgun sequence of Acrocarpospora macrocephala NBRC 16266.</title>
        <authorList>
            <person name="Ichikawa N."/>
            <person name="Kimura A."/>
            <person name="Kitahashi Y."/>
            <person name="Komaki H."/>
            <person name="Oguchi A."/>
        </authorList>
    </citation>
    <scope>NUCLEOTIDE SEQUENCE [LARGE SCALE GENOMIC DNA]</scope>
    <source>
        <strain evidence="13 14">NBRC 16266</strain>
    </source>
</reference>
<dbReference type="GO" id="GO:0004719">
    <property type="term" value="F:protein-L-isoaspartate (D-aspartate) O-methyltransferase activity"/>
    <property type="evidence" value="ECO:0007669"/>
    <property type="project" value="UniProtKB-EC"/>
</dbReference>
<dbReference type="AlphaFoldDB" id="A0A5M3X4M8"/>
<accession>A0A5M3X4M8</accession>
<dbReference type="PANTHER" id="PTHR11579">
    <property type="entry name" value="PROTEIN-L-ISOASPARTATE O-METHYLTRANSFERASE"/>
    <property type="match status" value="1"/>
</dbReference>
<evidence type="ECO:0000256" key="10">
    <source>
        <dbReference type="ARBA" id="ARBA00031323"/>
    </source>
</evidence>
<dbReference type="RefSeq" id="WP_155361179.1">
    <property type="nucleotide sequence ID" value="NZ_BAAAHL010000043.1"/>
</dbReference>
<protein>
    <recommendedName>
        <fullName evidence="4">Protein-L-isoaspartate O-methyltransferase</fullName>
        <ecNumber evidence="3">2.1.1.77</ecNumber>
    </recommendedName>
    <alternativeName>
        <fullName evidence="11">L-isoaspartyl protein carboxyl methyltransferase</fullName>
    </alternativeName>
    <alternativeName>
        <fullName evidence="9">Protein L-isoaspartyl methyltransferase</fullName>
    </alternativeName>
    <alternativeName>
        <fullName evidence="10">Protein-beta-aspartate methyltransferase</fullName>
    </alternativeName>
</protein>
<evidence type="ECO:0000256" key="4">
    <source>
        <dbReference type="ARBA" id="ARBA00013346"/>
    </source>
</evidence>